<dbReference type="EMBL" id="JARPUR010000007">
    <property type="protein sequence ID" value="KAK4873154.1"/>
    <property type="molecule type" value="Genomic_DNA"/>
</dbReference>
<gene>
    <name evidence="5" type="ORF">RN001_015183</name>
</gene>
<sequence>MGYFSLITLCGIILVIPAPCSTARILALMPLPLYSHQAFFYPLWQNLSQRGHEITLYTTHPMNNPALTNLTEVYLNVLDDNVSALDILKNASDTLSGQLQLFDRVFNYLPNTVLQQDSINQLITNQNKHFDLVIVESIMWSLYAFAKKFHAPLIVVSSLACSFYNYASVGNPEAQIADEQTLFEQDFTFLQRVSDVIQKWLANGVYHVGKEKTNTLLDKHFGKDYTNVEELFGKISMVFDNTNNVLYKIRPLLNNVVQISGLNLHANHPNISQDLQSILDKATNGFIYVSLGTVVGNNQIQSKLFLEAFKELPYTVLWKNEQVLDAPSNVYVSKWFPQFNVLKHKNIKLFITQCGTHSTLESIYNQVPMIGIPFFLDQHTNSEKIEKLGVGIKLDYRTLNKELFKDKILEAIEKLRYKANVIKLSNLIKDQPLSGLDNAVFWTEYVIRHNVILVPCWSARILAILPLPLYSHQSFFYPLWQNLSQRGHEITIFTTHPMNDPLLKNVTEVDISFLNNHINPTSILQNATDNLYGKLFYLDLAFYDIPNLIFEHGSIKQLLANQNEIFDLVIVESSVWSFYALAKKFQCPLIVVSSLTCILQSYISVGNPEAYLAPEDTLFEQDLTFLQRFLDVVGYWFANYFYYLGKQRTIAVLDKHFGKDYANVEEHLDRISMVFENTNNILYKIRPLLHNVVQIGGLNLYANHPNISQDLQHTLDNATNGFIYVSLGTTVQDNKISTKIFLETFKQLPYTVLWKNEKIVHPPSNVHVSKWFPQFNVLRHKNCKLFVMQSGSHSLIESIYNEIPVVGLPIYLDQFTNSEKIEKLGIGLQVDYKTLNAKLFRKKILEVSQNLSSKMEFKLDVDRLLRDELEYELQIRRIDYSGNVEKLRKTLRSALALEKSGNVFSQIIQLDAKTEITICEQN</sequence>
<evidence type="ECO:0000256" key="3">
    <source>
        <dbReference type="ARBA" id="ARBA00022679"/>
    </source>
</evidence>
<dbReference type="FunFam" id="3.40.50.2000:FF:000050">
    <property type="entry name" value="UDP-glucuronosyltransferase"/>
    <property type="match status" value="1"/>
</dbReference>
<organism evidence="5 6">
    <name type="scientific">Aquatica leii</name>
    <dbReference type="NCBI Taxonomy" id="1421715"/>
    <lineage>
        <taxon>Eukaryota</taxon>
        <taxon>Metazoa</taxon>
        <taxon>Ecdysozoa</taxon>
        <taxon>Arthropoda</taxon>
        <taxon>Hexapoda</taxon>
        <taxon>Insecta</taxon>
        <taxon>Pterygota</taxon>
        <taxon>Neoptera</taxon>
        <taxon>Endopterygota</taxon>
        <taxon>Coleoptera</taxon>
        <taxon>Polyphaga</taxon>
        <taxon>Elateriformia</taxon>
        <taxon>Elateroidea</taxon>
        <taxon>Lampyridae</taxon>
        <taxon>Luciolinae</taxon>
        <taxon>Aquatica</taxon>
    </lineage>
</organism>
<comment type="similarity">
    <text evidence="1">Belongs to the UDP-glycosyltransferase family.</text>
</comment>
<protein>
    <recommendedName>
        <fullName evidence="7">UDP-glycosyltransferases domain-containing protein</fullName>
    </recommendedName>
</protein>
<dbReference type="Pfam" id="PF00201">
    <property type="entry name" value="UDPGT"/>
    <property type="match status" value="2"/>
</dbReference>
<accession>A0AAN7PPB8</accession>
<dbReference type="FunFam" id="3.40.50.2000:FF:000021">
    <property type="entry name" value="UDP-glucuronosyltransferase"/>
    <property type="match status" value="1"/>
</dbReference>
<dbReference type="CDD" id="cd03784">
    <property type="entry name" value="GT1_Gtf-like"/>
    <property type="match status" value="2"/>
</dbReference>
<evidence type="ECO:0000256" key="1">
    <source>
        <dbReference type="ARBA" id="ARBA00009995"/>
    </source>
</evidence>
<evidence type="ECO:0000313" key="6">
    <source>
        <dbReference type="Proteomes" id="UP001353858"/>
    </source>
</evidence>
<dbReference type="InterPro" id="IPR050271">
    <property type="entry name" value="UDP-glycosyltransferase"/>
</dbReference>
<dbReference type="PROSITE" id="PS00375">
    <property type="entry name" value="UDPGT"/>
    <property type="match status" value="2"/>
</dbReference>
<feature type="chain" id="PRO_5042970002" description="UDP-glycosyltransferases domain-containing protein" evidence="4">
    <location>
        <begin position="23"/>
        <end position="922"/>
    </location>
</feature>
<dbReference type="PANTHER" id="PTHR48043">
    <property type="entry name" value="EG:EG0003.4 PROTEIN-RELATED"/>
    <property type="match status" value="1"/>
</dbReference>
<evidence type="ECO:0000256" key="2">
    <source>
        <dbReference type="ARBA" id="ARBA00022676"/>
    </source>
</evidence>
<feature type="signal peptide" evidence="4">
    <location>
        <begin position="1"/>
        <end position="22"/>
    </location>
</feature>
<keyword evidence="4" id="KW-0732">Signal</keyword>
<reference evidence="6" key="1">
    <citation type="submission" date="2023-01" db="EMBL/GenBank/DDBJ databases">
        <title>Key to firefly adult light organ development and bioluminescence: homeobox transcription factors regulate luciferase expression and transportation to peroxisome.</title>
        <authorList>
            <person name="Fu X."/>
        </authorList>
    </citation>
    <scope>NUCLEOTIDE SEQUENCE [LARGE SCALE GENOMIC DNA]</scope>
</reference>
<dbReference type="AlphaFoldDB" id="A0AAN7PPB8"/>
<dbReference type="Proteomes" id="UP001353858">
    <property type="component" value="Unassembled WGS sequence"/>
</dbReference>
<name>A0AAN7PPB8_9COLE</name>
<evidence type="ECO:0000313" key="5">
    <source>
        <dbReference type="EMBL" id="KAK4873154.1"/>
    </source>
</evidence>
<dbReference type="SUPFAM" id="SSF53756">
    <property type="entry name" value="UDP-Glycosyltransferase/glycogen phosphorylase"/>
    <property type="match status" value="2"/>
</dbReference>
<dbReference type="Gene3D" id="3.40.50.2000">
    <property type="entry name" value="Glycogen Phosphorylase B"/>
    <property type="match status" value="4"/>
</dbReference>
<evidence type="ECO:0000256" key="4">
    <source>
        <dbReference type="SAM" id="SignalP"/>
    </source>
</evidence>
<dbReference type="PANTHER" id="PTHR48043:SF159">
    <property type="entry name" value="EG:EG0003.4 PROTEIN-RELATED"/>
    <property type="match status" value="1"/>
</dbReference>
<comment type="caution">
    <text evidence="5">The sequence shown here is derived from an EMBL/GenBank/DDBJ whole genome shotgun (WGS) entry which is preliminary data.</text>
</comment>
<proteinExistence type="inferred from homology"/>
<dbReference type="GO" id="GO:0008194">
    <property type="term" value="F:UDP-glycosyltransferase activity"/>
    <property type="evidence" value="ECO:0007669"/>
    <property type="project" value="InterPro"/>
</dbReference>
<dbReference type="InterPro" id="IPR002213">
    <property type="entry name" value="UDP_glucos_trans"/>
</dbReference>
<keyword evidence="6" id="KW-1185">Reference proteome</keyword>
<keyword evidence="3" id="KW-0808">Transferase</keyword>
<dbReference type="InterPro" id="IPR035595">
    <property type="entry name" value="UDP_glycos_trans_CS"/>
</dbReference>
<keyword evidence="2" id="KW-0328">Glycosyltransferase</keyword>
<evidence type="ECO:0008006" key="7">
    <source>
        <dbReference type="Google" id="ProtNLM"/>
    </source>
</evidence>